<evidence type="ECO:0000256" key="6">
    <source>
        <dbReference type="SAM" id="MobiDB-lite"/>
    </source>
</evidence>
<feature type="region of interest" description="Disordered" evidence="6">
    <location>
        <begin position="950"/>
        <end position="992"/>
    </location>
</feature>
<dbReference type="EMBL" id="GECZ01031854">
    <property type="protein sequence ID" value="JAS37915.1"/>
    <property type="molecule type" value="Transcribed_RNA"/>
</dbReference>
<evidence type="ECO:0000256" key="4">
    <source>
        <dbReference type="ARBA" id="ARBA00022833"/>
    </source>
</evidence>
<dbReference type="PROSITE" id="PS00028">
    <property type="entry name" value="ZINC_FINGER_C2H2_1"/>
    <property type="match status" value="10"/>
</dbReference>
<feature type="compositionally biased region" description="Basic and acidic residues" evidence="6">
    <location>
        <begin position="566"/>
        <end position="576"/>
    </location>
</feature>
<organism evidence="8">
    <name type="scientific">Cuerna arida</name>
    <dbReference type="NCBI Taxonomy" id="1464854"/>
    <lineage>
        <taxon>Eukaryota</taxon>
        <taxon>Metazoa</taxon>
        <taxon>Ecdysozoa</taxon>
        <taxon>Arthropoda</taxon>
        <taxon>Hexapoda</taxon>
        <taxon>Insecta</taxon>
        <taxon>Pterygota</taxon>
        <taxon>Neoptera</taxon>
        <taxon>Paraneoptera</taxon>
        <taxon>Hemiptera</taxon>
        <taxon>Auchenorrhyncha</taxon>
        <taxon>Membracoidea</taxon>
        <taxon>Cicadellidae</taxon>
        <taxon>Cicadellinae</taxon>
        <taxon>Proconiini</taxon>
        <taxon>Cuerna</taxon>
    </lineage>
</organism>
<gene>
    <name evidence="8" type="ORF">g.30268</name>
</gene>
<evidence type="ECO:0000256" key="5">
    <source>
        <dbReference type="PROSITE-ProRule" id="PRU00042"/>
    </source>
</evidence>
<feature type="region of interest" description="Disordered" evidence="6">
    <location>
        <begin position="557"/>
        <end position="585"/>
    </location>
</feature>
<dbReference type="GO" id="GO:0008270">
    <property type="term" value="F:zinc ion binding"/>
    <property type="evidence" value="ECO:0007669"/>
    <property type="project" value="UniProtKB-KW"/>
</dbReference>
<evidence type="ECO:0000256" key="1">
    <source>
        <dbReference type="ARBA" id="ARBA00022723"/>
    </source>
</evidence>
<feature type="region of interest" description="Disordered" evidence="6">
    <location>
        <begin position="2676"/>
        <end position="2825"/>
    </location>
</feature>
<feature type="region of interest" description="Disordered" evidence="6">
    <location>
        <begin position="2940"/>
        <end position="2985"/>
    </location>
</feature>
<feature type="compositionally biased region" description="Low complexity" evidence="6">
    <location>
        <begin position="11"/>
        <end position="23"/>
    </location>
</feature>
<evidence type="ECO:0000256" key="2">
    <source>
        <dbReference type="ARBA" id="ARBA00022737"/>
    </source>
</evidence>
<keyword evidence="3 5" id="KW-0863">Zinc-finger</keyword>
<protein>
    <recommendedName>
        <fullName evidence="7">C2H2-type domain-containing protein</fullName>
    </recommendedName>
</protein>
<feature type="region of interest" description="Disordered" evidence="6">
    <location>
        <begin position="1918"/>
        <end position="1943"/>
    </location>
</feature>
<reference evidence="8" key="1">
    <citation type="submission" date="2015-11" db="EMBL/GenBank/DDBJ databases">
        <title>De novo transcriptome assembly of four potential Pierce s Disease insect vectors from Arizona vineyards.</title>
        <authorList>
            <person name="Tassone E.E."/>
        </authorList>
    </citation>
    <scope>NUCLEOTIDE SEQUENCE</scope>
</reference>
<dbReference type="InterPro" id="IPR013087">
    <property type="entry name" value="Znf_C2H2_type"/>
</dbReference>
<dbReference type="GO" id="GO:0043565">
    <property type="term" value="F:sequence-specific DNA binding"/>
    <property type="evidence" value="ECO:0007669"/>
    <property type="project" value="TreeGrafter"/>
</dbReference>
<feature type="domain" description="C2H2-type" evidence="7">
    <location>
        <begin position="396"/>
        <end position="418"/>
    </location>
</feature>
<feature type="compositionally biased region" description="Basic and acidic residues" evidence="6">
    <location>
        <begin position="1920"/>
        <end position="1930"/>
    </location>
</feature>
<feature type="compositionally biased region" description="Basic and acidic residues" evidence="6">
    <location>
        <begin position="2285"/>
        <end position="2300"/>
    </location>
</feature>
<feature type="compositionally biased region" description="Acidic residues" evidence="6">
    <location>
        <begin position="2760"/>
        <end position="2773"/>
    </location>
</feature>
<dbReference type="Gene3D" id="3.30.160.60">
    <property type="entry name" value="Classic Zinc Finger"/>
    <property type="match status" value="1"/>
</dbReference>
<feature type="region of interest" description="Disordered" evidence="6">
    <location>
        <begin position="68"/>
        <end position="99"/>
    </location>
</feature>
<feature type="domain" description="C2H2-type" evidence="7">
    <location>
        <begin position="2054"/>
        <end position="2081"/>
    </location>
</feature>
<evidence type="ECO:0000256" key="3">
    <source>
        <dbReference type="ARBA" id="ARBA00022771"/>
    </source>
</evidence>
<keyword evidence="4" id="KW-0862">Zinc</keyword>
<dbReference type="InterPro" id="IPR036236">
    <property type="entry name" value="Znf_C2H2_sf"/>
</dbReference>
<feature type="compositionally biased region" description="Low complexity" evidence="6">
    <location>
        <begin position="1931"/>
        <end position="1943"/>
    </location>
</feature>
<evidence type="ECO:0000259" key="7">
    <source>
        <dbReference type="PROSITE" id="PS50157"/>
    </source>
</evidence>
<feature type="region of interest" description="Disordered" evidence="6">
    <location>
        <begin position="2873"/>
        <end position="2896"/>
    </location>
</feature>
<dbReference type="SUPFAM" id="SSF57667">
    <property type="entry name" value="beta-beta-alpha zinc fingers"/>
    <property type="match status" value="1"/>
</dbReference>
<feature type="region of interest" description="Disordered" evidence="6">
    <location>
        <begin position="2247"/>
        <end position="2309"/>
    </location>
</feature>
<feature type="compositionally biased region" description="Basic and acidic residues" evidence="6">
    <location>
        <begin position="2721"/>
        <end position="2733"/>
    </location>
</feature>
<dbReference type="GO" id="GO:0000981">
    <property type="term" value="F:DNA-binding transcription factor activity, RNA polymerase II-specific"/>
    <property type="evidence" value="ECO:0007669"/>
    <property type="project" value="TreeGrafter"/>
</dbReference>
<feature type="compositionally biased region" description="Basic residues" evidence="6">
    <location>
        <begin position="951"/>
        <end position="973"/>
    </location>
</feature>
<keyword evidence="2" id="KW-0677">Repeat</keyword>
<dbReference type="PANTHER" id="PTHR24408:SF58">
    <property type="entry name" value="TRANSCRIPTION FACTOR (TFIIIA), PUTATIVE (AFU_ORTHOLOGUE AFUA_1G05150)-RELATED"/>
    <property type="match status" value="1"/>
</dbReference>
<keyword evidence="1" id="KW-0479">Metal-binding</keyword>
<feature type="region of interest" description="Disordered" evidence="6">
    <location>
        <begin position="1"/>
        <end position="27"/>
    </location>
</feature>
<accession>A0A1B6EJ25</accession>
<sequence>MFAGMDISAMDSTSYGSTSSDSTVIDSEEDDRAFIEISELDKLLGLPPPRFDLSAAETDSIKVFDSAESNSNFDSDTDLTVPHKPGLPQRLKMDNRSSSETEVCYNKELEKVSVIKSELTIGSDGQEVETECNSYLTETVPVPVPPSSTDDMLYDRSPVRGCSQADSVISKVLAKTDGNSIHLQCLQPCDISNQIPKKPATIPSPVLNKLKKLGTSVVVEQPASASHPSACETGENPKTENIHPGYLEIMETIDKAVDLTSDLTKKRKRALKKTIKDQVPSLDKTLEQVENSYNKDNIAKFCFQVNISQIINISDQEKLYSCDICSGVYGRGFSLKRHYLKTHINHKHISKHDLHNCGIAVDPSVARGVRKKKKTKDDSPPVVSNLSPPNDIPDLYRCHTCHQCFMLISDLKAHLMEHPPISVRNLAENNFKNYTCAKCDARYQNKKMFLRHQEMCQPKVPLAPEYFCLYCHLSFSSHKLQKLHQLQMHHPKKKLHKCYLCNTKIFKDRSQVFKHLISHHSDDYFACFTCKLRVVNWEALKKHNRENHKHLNNVKHNQQNIVSTEDENKNEDKVQEDGQGSNIINDSNSGLTLKCTECPKIFASHLNMTRHRRLAHKEVTDKKRKIIKKKENTSIKVIKNVNKRKTPTPPPKECVLPQPQPPDPDVVFYSCVALNVKENLTHHLDGKLDSQEILDYDLNKSITEQEPQIIINPEEAKSIQPESAKSTIFQHKERRSAPISPRVPWEKFNFPKNYDGRCGLTFMKDLSCLDIATQIIVKRNLARQESSSGKENSKESPANIPAGLLLVENNKMETDCAEAFGDPNDKDGESSLQLSGEWVWPHTYLCAACGYKSTNLWDTEDHKFALHPNVWVPHIEIVAEKSSEWDWFYHRRLPPGTEVEMTTPAMPVAPLPCSKCQRQCATTADLHRHMLDCGGDTTWMATMLPMASPGTRRRKWRPFGSRRRRQQGRRGLKRNIPNTPAKHSCGRIRTKPGDMDTIQKMIANLPAKRSTRRVIGEDPDIKTRSQGTYNSVPISSVAVYSARGMKSSKVGKSSKINKKKLLQSEDVTKSKVLTIKDEPLDDVTIKEENFENDFQPLDEENTIQHSDILASLQMMPVIRKNPTAIVLEKEDTLEEPIETSKIIAAMREAMLDSKDKTEQKQAVKTSEKKKKLCKTEEKIKKTEISNDGKKSEDSSSDLIICNGCGMQFDNLSACQRHKKKCVYWKEDKSSDENKTNRCTHCGSVFPYLMALLKHICSKLDVADEPAMPQLCPEQPVEEVQHNSVEDIPILSPAELSRDEVIAKRLSHIETVIKEVGSESFDLSVYHEKYFKTDCSVKATPQQLQEVAEVSTKNKNNNAVDGTKEYYDENTIHSSGFNDIEAGGKLPVTKKLVLNKSPSKNTSILKSHEGKQCNKNIKVSDIFKEVKKRRRRRQRGRVKIVPKISGAKTGIRKGIKINSVSNLKKTIVKKKRSSNFTMLMKEWEKLEKEGAVAVGKRKRLLSHSDIYIQRTRTRRSLSSSFSGADYLEIESLTTDTSSINDFIEYTPSKRSRQSNSTNDIVPEMDQTKMEFSSTESKRKETLENKLLVDNKQCLDGVNEEKSTSSNVVVTKKKPGRHRAKSISQETEKHIIETIDSIVKRSGEDINEPTKVDDTSPSTLLTKQCAKITSKNELAKQKTAEHIDQAIEDTINKSYVNIPNDMNWEKVEEIIYNVSIGSADIFEENNEKTSSSIICHTQPVVKGRRGRRRKGIFKTLKSKNKSESKSCMNKEFVKCDKGQLNKINEDGSNKLDGNHCSSIKSSITPDATNNETNPLKTFFSFHSTSKTNRKLAYLEEDAMNTNKPKELKTKQLSIADYINISHVAKRSSESPKQMKSDVPETIESDQCVEASLTPKNEDSSTVRPSIAVLASAIEKMIKKNSKQTEIKDEMHKSNSNIDDIPSSPISSSSTDDLALSVIRDKVIQKKRKKKLKLKKLLKNKCIDVIDHRISKINKPRVLYKDERLLRIKKLKKKKKVKVGVSRNRWEVSVIENKPEPVKILCDEEKNKNSNSSLKSFYCSVCEYKFESSYLLYEHQLTHEHKSKSVEADRQNSSLDDSDAVKYCKSIGNIINDLEKRNPIKVVQLKQNAEANETPLLESTNSGTARALEENRPVLPTQPVWQTPTQEWSSRSTTPLWEGHQNWEVDSFSTGSSLGSIMDTVNKLLSSDQEVSGSSVGYSWADLQLAMGASDEEMAMLEQLGEHSLQEEYVYDSSRPSAGGDWLPSEDSPTFTDLDHPEQSVTASFSQDVRKQEPLSDSEDSKSCRGVSRSPRRLHSDYESREMLCPTCGKHFLGLPALQTHVAWSHCVPVPSVPVANLPRLKRRALLSGEEIDRRLVCFVCKEIVSSASLLEAHIQAQHTKKSDQLEPSKPSLTESAERLKSKMSLALGGLVDKALNKLLGTGKSQPEPSTSQADLNSGALQLLGRLCAARKRDGSENMKLSTDIIQLLGRLRAVSHKEEWSNRAYNRALANEVRQILSRGKTIGVTKGALQASVNNSTSASDIKPTNLLDHLAVCSPDVQERPYACPICDLRFLIPSTRNRHIARAHGKYGRRYDEEVEEPHGHDDMDNGWKDCGVEANDDEAGMLPMCSDCGLSFQSIQEVMQHRKEDHPRRFSADGFQEDIKPSFSEKQLLESSCERVNQSQDTPKNDVNMLPVSDNAIDSTSTIKKKRGRPAKLPALKAGEVKKLPRLKNESSEDQVNYKKQGRKNKQLCETTHPQENISEDEEEHDNDSQVDSDSLNETSQEESTITESNTPEIDKSSDNLNNQQYNMHSSEENLTDLKKLDRRKVSRMGNMAEEAVRVKAEAALRELNLARKSKSPSSNAKWGINAVKFTKQVPPSSPSNHPNGSPSKPRFLSLVEKKWKAPTTTGLDVPKPELLDVQPDIYDFRDEDLCVNKKPFQQFKESSHQSSIVENSDSNKSMQSLNSNVTGSPRKTSNTSKTISDS</sequence>
<dbReference type="SMART" id="SM00355">
    <property type="entry name" value="ZnF_C2H2"/>
    <property type="match status" value="16"/>
</dbReference>
<feature type="compositionally biased region" description="Polar residues" evidence="6">
    <location>
        <begin position="2947"/>
        <end position="2985"/>
    </location>
</feature>
<dbReference type="PANTHER" id="PTHR24408">
    <property type="entry name" value="ZINC FINGER PROTEIN"/>
    <property type="match status" value="1"/>
</dbReference>
<feature type="compositionally biased region" description="Basic and acidic residues" evidence="6">
    <location>
        <begin position="2812"/>
        <end position="2822"/>
    </location>
</feature>
<feature type="domain" description="C2H2-type" evidence="7">
    <location>
        <begin position="320"/>
        <end position="348"/>
    </location>
</feature>
<feature type="domain" description="C2H2-type" evidence="7">
    <location>
        <begin position="593"/>
        <end position="616"/>
    </location>
</feature>
<name>A0A1B6EJ25_9HEMI</name>
<evidence type="ECO:0000313" key="8">
    <source>
        <dbReference type="EMBL" id="JAS37915.1"/>
    </source>
</evidence>
<dbReference type="GO" id="GO:0005634">
    <property type="term" value="C:nucleus"/>
    <property type="evidence" value="ECO:0007669"/>
    <property type="project" value="TreeGrafter"/>
</dbReference>
<feature type="domain" description="C2H2-type" evidence="7">
    <location>
        <begin position="2320"/>
        <end position="2348"/>
    </location>
</feature>
<proteinExistence type="predicted"/>
<feature type="compositionally biased region" description="Low complexity" evidence="6">
    <location>
        <begin position="2780"/>
        <end position="2793"/>
    </location>
</feature>
<feature type="compositionally biased region" description="Polar residues" evidence="6">
    <location>
        <begin position="2801"/>
        <end position="2811"/>
    </location>
</feature>
<feature type="compositionally biased region" description="Polar residues" evidence="6">
    <location>
        <begin position="2750"/>
        <end position="2759"/>
    </location>
</feature>
<feature type="compositionally biased region" description="Low complexity" evidence="6">
    <location>
        <begin position="2881"/>
        <end position="2890"/>
    </location>
</feature>
<dbReference type="PROSITE" id="PS50157">
    <property type="entry name" value="ZINC_FINGER_C2H2_2"/>
    <property type="match status" value="5"/>
</dbReference>